<evidence type="ECO:0000256" key="3">
    <source>
        <dbReference type="PROSITE-ProRule" id="PRU00023"/>
    </source>
</evidence>
<feature type="compositionally biased region" description="Low complexity" evidence="4">
    <location>
        <begin position="730"/>
        <end position="746"/>
    </location>
</feature>
<name>R8BHE1_PHAM7</name>
<dbReference type="eggNOG" id="KOG4177">
    <property type="taxonomic scope" value="Eukaryota"/>
</dbReference>
<evidence type="ECO:0000313" key="5">
    <source>
        <dbReference type="EMBL" id="EON98721.1"/>
    </source>
</evidence>
<evidence type="ECO:0000256" key="1">
    <source>
        <dbReference type="ARBA" id="ARBA00022737"/>
    </source>
</evidence>
<dbReference type="OrthoDB" id="539213at2759"/>
<evidence type="ECO:0000313" key="6">
    <source>
        <dbReference type="Proteomes" id="UP000014074"/>
    </source>
</evidence>
<keyword evidence="1" id="KW-0677">Repeat</keyword>
<feature type="repeat" description="ANK" evidence="3">
    <location>
        <begin position="597"/>
        <end position="629"/>
    </location>
</feature>
<feature type="compositionally biased region" description="Polar residues" evidence="4">
    <location>
        <begin position="747"/>
        <end position="770"/>
    </location>
</feature>
<dbReference type="InterPro" id="IPR050889">
    <property type="entry name" value="Dendritic_Spine_Reg/Scaffold"/>
</dbReference>
<gene>
    <name evidence="5" type="ORF">UCRPA7_5728</name>
</gene>
<accession>R8BHE1</accession>
<dbReference type="PANTHER" id="PTHR24166:SF48">
    <property type="entry name" value="PROTEIN VAPYRIN"/>
    <property type="match status" value="1"/>
</dbReference>
<keyword evidence="2 3" id="KW-0040">ANK repeat</keyword>
<dbReference type="InterPro" id="IPR036770">
    <property type="entry name" value="Ankyrin_rpt-contain_sf"/>
</dbReference>
<evidence type="ECO:0000256" key="4">
    <source>
        <dbReference type="SAM" id="MobiDB-lite"/>
    </source>
</evidence>
<dbReference type="AlphaFoldDB" id="R8BHE1"/>
<reference evidence="6" key="1">
    <citation type="journal article" date="2013" name="Genome Announc.">
        <title>Draft genome sequence of the ascomycete Phaeoacremonium aleophilum strain UCR-PA7, a causal agent of the esca disease complex in grapevines.</title>
        <authorList>
            <person name="Blanco-Ulate B."/>
            <person name="Rolshausen P."/>
            <person name="Cantu D."/>
        </authorList>
    </citation>
    <scope>NUCLEOTIDE SEQUENCE [LARGE SCALE GENOMIC DNA]</scope>
    <source>
        <strain evidence="6">UCR-PA7</strain>
    </source>
</reference>
<evidence type="ECO:0000256" key="2">
    <source>
        <dbReference type="ARBA" id="ARBA00023043"/>
    </source>
</evidence>
<sequence length="784" mass="86996">MDPLSIAANVVGIAVVCGKLSQSVGQFVIDTKGAPDIVSEFYETIRNLHSALSQVGQVLQSRPRQLPFEKEHHRKIGQIAKSCKKALDKLDGQLPSLRDKPTSIDKVRMNLSMSLKSNSIKQTIIHINSYTQVLQLSLVTLSLGSLWGTQSSQDQIQAEIRSLTDKIRSSNLLLQRPDLPPPGQLTEMDDHVADANMAVTRDIQAWRATADDVAAAVSLHNPDQMSLDARSEIHNLASDSGVDISPEIEEDDFDPEPGYADCPSREILQYQFEHNQMMVSQLVKCGIFLKASSYQRKGIEWRKQLAEVHNVALTPDESADMKEFLAEILMNTDIPDLIIEGKEMLRMLLKEEVTKPTEQIDEHRRCRLYHKLGKLYMEQGRLEQARRDLSRAFEGRRRIDPMPKDLVRESAELLVKALQLDQAFDEARGYMEYIGRELNPEPASIDPTIPPSVDNELSSAFAWCQERGFDVDSEDFCFEVCDSMRGTSPLHLVIQEENLEMFRLVIDHVVSLEHRDSDFATPLLLACSTRNRETVGMLLQRKAKVDVRDLKGMSPLHRCQSTKGGVQVAKLVVEYAPCPPPASVSAVPEIINQTDNSGKAALIMACEKENVEMATFLMEQGAKPDLTEKYGKTALYMACQRGDERIVKCLLENRAGPNVQGPGQCTPLVAVIEAAISITAKLSIIEMLLAHGADPRVADADGQNAFVAAKKAGFGSEITRRLQRVDPRRLSTTSAATASSRAPSNAESFRSQAESVTSQSSGRVSDNNSGRIRLRWKKDEGRGG</sequence>
<dbReference type="Pfam" id="PF12796">
    <property type="entry name" value="Ank_2"/>
    <property type="match status" value="2"/>
</dbReference>
<feature type="region of interest" description="Disordered" evidence="4">
    <location>
        <begin position="727"/>
        <end position="784"/>
    </location>
</feature>
<dbReference type="SUPFAM" id="SSF48403">
    <property type="entry name" value="Ankyrin repeat"/>
    <property type="match status" value="1"/>
</dbReference>
<dbReference type="GeneID" id="19326311"/>
<feature type="repeat" description="ANK" evidence="3">
    <location>
        <begin position="518"/>
        <end position="550"/>
    </location>
</feature>
<dbReference type="RefSeq" id="XP_007916463.1">
    <property type="nucleotide sequence ID" value="XM_007918272.1"/>
</dbReference>
<dbReference type="PROSITE" id="PS50088">
    <property type="entry name" value="ANK_REPEAT"/>
    <property type="match status" value="4"/>
</dbReference>
<organism evidence="5 6">
    <name type="scientific">Phaeoacremonium minimum (strain UCR-PA7)</name>
    <name type="common">Esca disease fungus</name>
    <name type="synonym">Togninia minima</name>
    <dbReference type="NCBI Taxonomy" id="1286976"/>
    <lineage>
        <taxon>Eukaryota</taxon>
        <taxon>Fungi</taxon>
        <taxon>Dikarya</taxon>
        <taxon>Ascomycota</taxon>
        <taxon>Pezizomycotina</taxon>
        <taxon>Sordariomycetes</taxon>
        <taxon>Sordariomycetidae</taxon>
        <taxon>Togniniales</taxon>
        <taxon>Togniniaceae</taxon>
        <taxon>Phaeoacremonium</taxon>
    </lineage>
</organism>
<dbReference type="SMART" id="SM00248">
    <property type="entry name" value="ANK"/>
    <property type="match status" value="6"/>
</dbReference>
<keyword evidence="6" id="KW-1185">Reference proteome</keyword>
<protein>
    <submittedName>
        <fullName evidence="5">Putative ankyrin-2 isoform 2 protein</fullName>
    </submittedName>
</protein>
<dbReference type="Gene3D" id="1.25.40.20">
    <property type="entry name" value="Ankyrin repeat-containing domain"/>
    <property type="match status" value="2"/>
</dbReference>
<dbReference type="Proteomes" id="UP000014074">
    <property type="component" value="Unassembled WGS sequence"/>
</dbReference>
<dbReference type="EMBL" id="KB933201">
    <property type="protein sequence ID" value="EON98721.1"/>
    <property type="molecule type" value="Genomic_DNA"/>
</dbReference>
<feature type="repeat" description="ANK" evidence="3">
    <location>
        <begin position="630"/>
        <end position="662"/>
    </location>
</feature>
<dbReference type="KEGG" id="tmn:UCRPA7_5728"/>
<feature type="repeat" description="ANK" evidence="3">
    <location>
        <begin position="485"/>
        <end position="517"/>
    </location>
</feature>
<dbReference type="HOGENOM" id="CLU_022615_0_0_1"/>
<dbReference type="PROSITE" id="PS50297">
    <property type="entry name" value="ANK_REP_REGION"/>
    <property type="match status" value="1"/>
</dbReference>
<dbReference type="PANTHER" id="PTHR24166">
    <property type="entry name" value="ROLLING PEBBLES, ISOFORM B"/>
    <property type="match status" value="1"/>
</dbReference>
<dbReference type="InterPro" id="IPR002110">
    <property type="entry name" value="Ankyrin_rpt"/>
</dbReference>
<proteinExistence type="predicted"/>